<feature type="region of interest" description="Disordered" evidence="3">
    <location>
        <begin position="1"/>
        <end position="22"/>
    </location>
</feature>
<dbReference type="STRING" id="585531.HMPREF0063_10398"/>
<dbReference type="eggNOG" id="COG0683">
    <property type="taxonomic scope" value="Bacteria"/>
</dbReference>
<dbReference type="PANTHER" id="PTHR47235:SF1">
    <property type="entry name" value="BLR6548 PROTEIN"/>
    <property type="match status" value="1"/>
</dbReference>
<dbReference type="Pfam" id="PF13458">
    <property type="entry name" value="Peripla_BP_6"/>
    <property type="match status" value="1"/>
</dbReference>
<reference evidence="5" key="1">
    <citation type="submission" date="2010-08" db="EMBL/GenBank/DDBJ databases">
        <authorList>
            <person name="Muzny D."/>
            <person name="Qin X."/>
            <person name="Buhay C."/>
            <person name="Dugan-Rocha S."/>
            <person name="Ding Y."/>
            <person name="Chen G."/>
            <person name="Hawes A."/>
            <person name="Holder M."/>
            <person name="Jhangiani S."/>
            <person name="Johnson A."/>
            <person name="Khan Z."/>
            <person name="Li Z."/>
            <person name="Liu W."/>
            <person name="Liu X."/>
            <person name="Perez L."/>
            <person name="Shen H."/>
            <person name="Wang Q."/>
            <person name="Watt J."/>
            <person name="Xi L."/>
            <person name="Xin Y."/>
            <person name="Zhou J."/>
            <person name="Deng J."/>
            <person name="Jiang H."/>
            <person name="Liu Y."/>
            <person name="Qu J."/>
            <person name="Song X.-Z."/>
            <person name="Zhang L."/>
            <person name="Villasana D."/>
            <person name="Johnson A."/>
            <person name="Liu J."/>
            <person name="Liyanage D."/>
            <person name="Lorensuhewa L."/>
            <person name="Robinson T."/>
            <person name="Song A."/>
            <person name="Song B.-B."/>
            <person name="Dinh H."/>
            <person name="Thornton R."/>
            <person name="Coyle M."/>
            <person name="Francisco L."/>
            <person name="Jackson L."/>
            <person name="Javaid M."/>
            <person name="Korchina V."/>
            <person name="Kovar C."/>
            <person name="Mata R."/>
            <person name="Mathew T."/>
            <person name="Ngo R."/>
            <person name="Nguyen L."/>
            <person name="Nguyen N."/>
            <person name="Okwuonu G."/>
            <person name="Ongeri F."/>
            <person name="Pham C."/>
            <person name="Simmons D."/>
            <person name="Wilczek-Boney K."/>
            <person name="Hale W."/>
            <person name="Jakkamsetti A."/>
            <person name="Pham P."/>
            <person name="Ruth R."/>
            <person name="San Lucas F."/>
            <person name="Warren J."/>
            <person name="Zhang J."/>
            <person name="Zhao Z."/>
            <person name="Zhou C."/>
            <person name="Zhu D."/>
            <person name="Lee S."/>
            <person name="Bess C."/>
            <person name="Blankenburg K."/>
            <person name="Forbes L."/>
            <person name="Fu Q."/>
            <person name="Gubbala S."/>
            <person name="Hirani K."/>
            <person name="Jayaseelan J.C."/>
            <person name="Lara F."/>
            <person name="Munidasa M."/>
            <person name="Palculict T."/>
            <person name="Patil S."/>
            <person name="Pu L.-L."/>
            <person name="Saada N."/>
            <person name="Tang L."/>
            <person name="Weissenberger G."/>
            <person name="Zhu Y."/>
            <person name="Hemphill L."/>
            <person name="Shang Y."/>
            <person name="Youmans B."/>
            <person name="Ayvaz T."/>
            <person name="Ross M."/>
            <person name="Santibanez J."/>
            <person name="Aqrawi P."/>
            <person name="Gross S."/>
            <person name="Joshi V."/>
            <person name="Fowler G."/>
            <person name="Nazareth L."/>
            <person name="Reid J."/>
            <person name="Worley K."/>
            <person name="Petrosino J."/>
            <person name="Highlander S."/>
            <person name="Gibbs R."/>
        </authorList>
    </citation>
    <scope>NUCLEOTIDE SEQUENCE [LARGE SCALE GENOMIC DNA]</scope>
    <source>
        <strain evidence="5">DSM 15272</strain>
    </source>
</reference>
<sequence>MSAPDPGVLDRRATVHPPKGTGTMNRSLLRLAVGAAAASLVLTACRGDDGGSSAAGPGITDEPCPGGNADNGCIYLGAISDLTRGPFAPLAVPITDAQKAFWERVNADGGVGGYDINLEEYIADAEYNPELHNREYQEMRNDILALAQTLGSSQTLAIIEDMRSDDVLGVPASWNSAWNFDDQILESGANYCFEAMNGVDWAVAERGVSETVLAVGYPGDYGGDAAAGVEAAAEANGLEFSQVETPPGQDNQAGAIQQILAQQPDLVFISTGPAEMATIVGGSAAQGFTGTFVGSSPTWNPALLQSAAAPALEALYFQAGPWGPFGTETDGHAAMRDALGDVTPNDGYTAGWAWSYPLLAALEAAAELDGGITRENLLAAAADLEEVDYEGMLPNEAGNYAGDPSEVAFRQSVISGVDTSAPTGVAIVQEFQAGPTATDYDFSSPCFSLN</sequence>
<keyword evidence="6" id="KW-1185">Reference proteome</keyword>
<evidence type="ECO:0000256" key="3">
    <source>
        <dbReference type="SAM" id="MobiDB-lite"/>
    </source>
</evidence>
<comment type="similarity">
    <text evidence="1">Belongs to the leucine-binding protein family.</text>
</comment>
<accession>E2S8P1</accession>
<feature type="domain" description="Leucine-binding protein" evidence="4">
    <location>
        <begin position="74"/>
        <end position="392"/>
    </location>
</feature>
<dbReference type="AlphaFoldDB" id="E2S8P1"/>
<name>E2S8P1_9ACTN</name>
<dbReference type="Proteomes" id="UP000003111">
    <property type="component" value="Unassembled WGS sequence"/>
</dbReference>
<evidence type="ECO:0000256" key="1">
    <source>
        <dbReference type="ARBA" id="ARBA00010062"/>
    </source>
</evidence>
<dbReference type="EMBL" id="ACLF03000002">
    <property type="protein sequence ID" value="EFQ84546.1"/>
    <property type="molecule type" value="Genomic_DNA"/>
</dbReference>
<evidence type="ECO:0000313" key="6">
    <source>
        <dbReference type="Proteomes" id="UP000003111"/>
    </source>
</evidence>
<dbReference type="SUPFAM" id="SSF53822">
    <property type="entry name" value="Periplasmic binding protein-like I"/>
    <property type="match status" value="1"/>
</dbReference>
<dbReference type="HOGENOM" id="CLU_622449_0_0_11"/>
<dbReference type="PANTHER" id="PTHR47235">
    <property type="entry name" value="BLR6548 PROTEIN"/>
    <property type="match status" value="1"/>
</dbReference>
<dbReference type="InterPro" id="IPR028081">
    <property type="entry name" value="Leu-bd"/>
</dbReference>
<dbReference type="Gene3D" id="3.40.50.2300">
    <property type="match status" value="2"/>
</dbReference>
<dbReference type="InterPro" id="IPR028082">
    <property type="entry name" value="Peripla_BP_I"/>
</dbReference>
<evidence type="ECO:0000256" key="2">
    <source>
        <dbReference type="ARBA" id="ARBA00022729"/>
    </source>
</evidence>
<protein>
    <recommendedName>
        <fullName evidence="4">Leucine-binding protein domain-containing protein</fullName>
    </recommendedName>
</protein>
<gene>
    <name evidence="5" type="ORF">HMPREF0063_10398</name>
</gene>
<organism evidence="5 6">
    <name type="scientific">Aeromicrobium marinum DSM 15272</name>
    <dbReference type="NCBI Taxonomy" id="585531"/>
    <lineage>
        <taxon>Bacteria</taxon>
        <taxon>Bacillati</taxon>
        <taxon>Actinomycetota</taxon>
        <taxon>Actinomycetes</taxon>
        <taxon>Propionibacteriales</taxon>
        <taxon>Nocardioidaceae</taxon>
        <taxon>Aeromicrobium</taxon>
    </lineage>
</organism>
<comment type="caution">
    <text evidence="5">The sequence shown here is derived from an EMBL/GenBank/DDBJ whole genome shotgun (WGS) entry which is preliminary data.</text>
</comment>
<evidence type="ECO:0000259" key="4">
    <source>
        <dbReference type="Pfam" id="PF13458"/>
    </source>
</evidence>
<keyword evidence="2" id="KW-0732">Signal</keyword>
<evidence type="ECO:0000313" key="5">
    <source>
        <dbReference type="EMBL" id="EFQ84546.1"/>
    </source>
</evidence>
<proteinExistence type="inferred from homology"/>